<dbReference type="InterPro" id="IPR010093">
    <property type="entry name" value="SinI_DNA-bd"/>
</dbReference>
<sequence length="308" mass="34512">MKAFLSTKEVAQLLSINEKMVYTLISEKGLPATKVTGKWIFPRHLVEQWIETNTINYPDAAFQLPPYHGLLIIAGSNDPLLDRTINLFNTLYSDHVAVFGNLGSMGGLKALRRNLCHIASSHLLQDDEAEYNFDFATQELDAMPVMVNFCKREQGILVKKGNPDGISSAADLARSGLRIINRPLGTGTRLLLDREFKKAGINGEKIEGYHRDVHRHLDVGLEILAGRADAGPGIRAVAELLNIGFVPLRWERYDLMISKERFFDEGIQSFLGLLQEDVFRNLIQDKAGYDVKLSGKMIYPGRNSRQVS</sequence>
<dbReference type="PANTHER" id="PTHR38431">
    <property type="entry name" value="BLL2305 PROTEIN"/>
    <property type="match status" value="1"/>
</dbReference>
<evidence type="ECO:0000313" key="4">
    <source>
        <dbReference type="Proteomes" id="UP000605201"/>
    </source>
</evidence>
<gene>
    <name evidence="3" type="ORF">H8D96_16505</name>
</gene>
<dbReference type="PANTHER" id="PTHR38431:SF1">
    <property type="entry name" value="BLL2305 PROTEIN"/>
    <property type="match status" value="1"/>
</dbReference>
<dbReference type="Pfam" id="PF12728">
    <property type="entry name" value="HTH_17"/>
    <property type="match status" value="1"/>
</dbReference>
<comment type="caution">
    <text evidence="3">The sequence shown here is derived from an EMBL/GenBank/DDBJ whole genome shotgun (WGS) entry which is preliminary data.</text>
</comment>
<feature type="domain" description="Helix-turn-helix" evidence="2">
    <location>
        <begin position="4"/>
        <end position="53"/>
    </location>
</feature>
<proteinExistence type="predicted"/>
<organism evidence="3 4">
    <name type="scientific">Candidatus Desulfatibia vada</name>
    <dbReference type="NCBI Taxonomy" id="2841696"/>
    <lineage>
        <taxon>Bacteria</taxon>
        <taxon>Pseudomonadati</taxon>
        <taxon>Thermodesulfobacteriota</taxon>
        <taxon>Desulfobacteria</taxon>
        <taxon>Desulfobacterales</taxon>
        <taxon>Desulfobacterales incertae sedis</taxon>
        <taxon>Candidatus Desulfatibia</taxon>
    </lineage>
</organism>
<evidence type="ECO:0000313" key="3">
    <source>
        <dbReference type="EMBL" id="MBC8433511.1"/>
    </source>
</evidence>
<dbReference type="GO" id="GO:0003677">
    <property type="term" value="F:DNA binding"/>
    <property type="evidence" value="ECO:0007669"/>
    <property type="project" value="InterPro"/>
</dbReference>
<feature type="domain" description="PBP" evidence="1">
    <location>
        <begin position="92"/>
        <end position="275"/>
    </location>
</feature>
<dbReference type="SUPFAM" id="SSF53850">
    <property type="entry name" value="Periplasmic binding protein-like II"/>
    <property type="match status" value="1"/>
</dbReference>
<dbReference type="NCBIfam" id="TIGR01764">
    <property type="entry name" value="excise"/>
    <property type="match status" value="1"/>
</dbReference>
<dbReference type="Gene3D" id="3.40.190.10">
    <property type="entry name" value="Periplasmic binding protein-like II"/>
    <property type="match status" value="1"/>
</dbReference>
<accession>A0A8J6P631</accession>
<dbReference type="EMBL" id="JACNIG010000304">
    <property type="protein sequence ID" value="MBC8433511.1"/>
    <property type="molecule type" value="Genomic_DNA"/>
</dbReference>
<protein>
    <submittedName>
        <fullName evidence="3">Helix-turn-helix transcriptional regulator</fullName>
    </submittedName>
</protein>
<evidence type="ECO:0000259" key="2">
    <source>
        <dbReference type="Pfam" id="PF12728"/>
    </source>
</evidence>
<dbReference type="AlphaFoldDB" id="A0A8J6P631"/>
<dbReference type="InterPro" id="IPR024370">
    <property type="entry name" value="PBP_domain"/>
</dbReference>
<name>A0A8J6P631_9BACT</name>
<dbReference type="InterPro" id="IPR041657">
    <property type="entry name" value="HTH_17"/>
</dbReference>
<reference evidence="3 4" key="1">
    <citation type="submission" date="2020-08" db="EMBL/GenBank/DDBJ databases">
        <title>Bridging the membrane lipid divide: bacteria of the FCB group superphylum have the potential to synthesize archaeal ether lipids.</title>
        <authorList>
            <person name="Villanueva L."/>
            <person name="Von Meijenfeldt F.A.B."/>
            <person name="Westbye A.B."/>
            <person name="Yadav S."/>
            <person name="Hopmans E.C."/>
            <person name="Dutilh B.E."/>
            <person name="Sinninghe Damste J.S."/>
        </authorList>
    </citation>
    <scope>NUCLEOTIDE SEQUENCE [LARGE SCALE GENOMIC DNA]</scope>
    <source>
        <strain evidence="3">NIOZ-UU17</strain>
    </source>
</reference>
<dbReference type="Proteomes" id="UP000605201">
    <property type="component" value="Unassembled WGS sequence"/>
</dbReference>
<dbReference type="Pfam" id="PF12727">
    <property type="entry name" value="PBP_like"/>
    <property type="match status" value="1"/>
</dbReference>
<evidence type="ECO:0000259" key="1">
    <source>
        <dbReference type="Pfam" id="PF12727"/>
    </source>
</evidence>